<dbReference type="STRING" id="157838.AN964_10220"/>
<reference evidence="3 4" key="1">
    <citation type="submission" date="2015-09" db="EMBL/GenBank/DDBJ databases">
        <title>Genome sequencing project for genomic taxonomy and phylogenomics of Bacillus-like bacteria.</title>
        <authorList>
            <person name="Liu B."/>
            <person name="Wang J."/>
            <person name="Zhu Y."/>
            <person name="Liu G."/>
            <person name="Chen Q."/>
            <person name="Chen Z."/>
            <person name="Lan J."/>
            <person name="Che J."/>
            <person name="Ge C."/>
            <person name="Shi H."/>
            <person name="Pan Z."/>
            <person name="Liu X."/>
        </authorList>
    </citation>
    <scope>NUCLEOTIDE SEQUENCE [LARGE SCALE GENOMIC DNA]</scope>
    <source>
        <strain evidence="3 4">LMG 18435</strain>
    </source>
</reference>
<evidence type="ECO:0000313" key="4">
    <source>
        <dbReference type="Proteomes" id="UP000051888"/>
    </source>
</evidence>
<accession>A0A0Q3WXT9</accession>
<dbReference type="NCBIfam" id="NF008750">
    <property type="entry name" value="PRK11784.1-2"/>
    <property type="match status" value="1"/>
</dbReference>
<evidence type="ECO:0000256" key="1">
    <source>
        <dbReference type="ARBA" id="ARBA00023266"/>
    </source>
</evidence>
<protein>
    <submittedName>
        <fullName evidence="3">tRNA 2-selenouridine synthase</fullName>
    </submittedName>
</protein>
<dbReference type="Gene3D" id="3.40.50.300">
    <property type="entry name" value="P-loop containing nucleotide triphosphate hydrolases"/>
    <property type="match status" value="1"/>
</dbReference>
<dbReference type="InterPro" id="IPR058840">
    <property type="entry name" value="AAA_SelU"/>
</dbReference>
<keyword evidence="1" id="KW-0711">Selenium</keyword>
<dbReference type="Pfam" id="PF00581">
    <property type="entry name" value="Rhodanese"/>
    <property type="match status" value="1"/>
</dbReference>
<dbReference type="GO" id="GO:0043828">
    <property type="term" value="F:tRNA 2-selenouridine synthase activity"/>
    <property type="evidence" value="ECO:0007669"/>
    <property type="project" value="InterPro"/>
</dbReference>
<dbReference type="SUPFAM" id="SSF52540">
    <property type="entry name" value="P-loop containing nucleoside triphosphate hydrolases"/>
    <property type="match status" value="1"/>
</dbReference>
<feature type="domain" description="Rhodanese" evidence="2">
    <location>
        <begin position="13"/>
        <end position="135"/>
    </location>
</feature>
<evidence type="ECO:0000259" key="2">
    <source>
        <dbReference type="PROSITE" id="PS50206"/>
    </source>
</evidence>
<gene>
    <name evidence="3" type="ORF">AN964_10220</name>
</gene>
<dbReference type="Pfam" id="PF26341">
    <property type="entry name" value="AAA_SelU"/>
    <property type="match status" value="1"/>
</dbReference>
<organism evidence="3 4">
    <name type="scientific">Heyndrickxia shackletonii</name>
    <dbReference type="NCBI Taxonomy" id="157838"/>
    <lineage>
        <taxon>Bacteria</taxon>
        <taxon>Bacillati</taxon>
        <taxon>Bacillota</taxon>
        <taxon>Bacilli</taxon>
        <taxon>Bacillales</taxon>
        <taxon>Bacillaceae</taxon>
        <taxon>Heyndrickxia</taxon>
    </lineage>
</organism>
<dbReference type="SMART" id="SM00450">
    <property type="entry name" value="RHOD"/>
    <property type="match status" value="1"/>
</dbReference>
<sequence>MSQDITVEEWLDEKDKYVTMDVRSPLEFSESAIPHSINIPIFSNEERAEIGTLYKQVGANAAKWRAMEVVAPKIPHLMKKIKEIEESGKKPLIYCWRGGMRSGSVAQFATFSGLHVYRLKGGYRAYRKKSLELIPDLLPGKAVILHGMTGTGKTQILQNLKKLGFPVLDLEQMANHKGSLFGAIDGRKPHNQKTFDGLLFEELLSLQNSHYVIMEGESKRIGHAVQPDSLLALRDNALHIYVSGSEEARIQRIYAEYVQPNKNNQEFKENVRSALQYVRKRMKSSEWCHIIFKALEENNFMKLVELLMRDYYDPQYLHKEDIYISKSEKVVSDNINIATDEVINILKSHHLIGETDIHSVKS</sequence>
<dbReference type="GO" id="GO:0002098">
    <property type="term" value="P:tRNA wobble uridine modification"/>
    <property type="evidence" value="ECO:0007669"/>
    <property type="project" value="InterPro"/>
</dbReference>
<dbReference type="Gene3D" id="3.40.250.10">
    <property type="entry name" value="Rhodanese-like domain"/>
    <property type="match status" value="1"/>
</dbReference>
<dbReference type="InterPro" id="IPR017582">
    <property type="entry name" value="SelU"/>
</dbReference>
<keyword evidence="4" id="KW-1185">Reference proteome</keyword>
<dbReference type="OrthoDB" id="9808735at2"/>
<dbReference type="AlphaFoldDB" id="A0A0Q3WXT9"/>
<dbReference type="InterPro" id="IPR036873">
    <property type="entry name" value="Rhodanese-like_dom_sf"/>
</dbReference>
<dbReference type="PANTHER" id="PTHR30401:SF0">
    <property type="entry name" value="TRNA 2-SELENOURIDINE SYNTHASE"/>
    <property type="match status" value="1"/>
</dbReference>
<dbReference type="RefSeq" id="WP_055739571.1">
    <property type="nucleotide sequence ID" value="NZ_JAAIWL010000001.1"/>
</dbReference>
<dbReference type="InterPro" id="IPR027417">
    <property type="entry name" value="P-loop_NTPase"/>
</dbReference>
<comment type="caution">
    <text evidence="3">The sequence shown here is derived from an EMBL/GenBank/DDBJ whole genome shotgun (WGS) entry which is preliminary data.</text>
</comment>
<dbReference type="InterPro" id="IPR001763">
    <property type="entry name" value="Rhodanese-like_dom"/>
</dbReference>
<dbReference type="Proteomes" id="UP000051888">
    <property type="component" value="Unassembled WGS sequence"/>
</dbReference>
<proteinExistence type="predicted"/>
<dbReference type="SUPFAM" id="SSF52821">
    <property type="entry name" value="Rhodanese/Cell cycle control phosphatase"/>
    <property type="match status" value="1"/>
</dbReference>
<dbReference type="PANTHER" id="PTHR30401">
    <property type="entry name" value="TRNA 2-SELENOURIDINE SYNTHASE"/>
    <property type="match status" value="1"/>
</dbReference>
<dbReference type="NCBIfam" id="TIGR03167">
    <property type="entry name" value="tRNA_sel_U_synt"/>
    <property type="match status" value="1"/>
</dbReference>
<name>A0A0Q3WXT9_9BACI</name>
<dbReference type="PATRIC" id="fig|157838.3.peg.2246"/>
<evidence type="ECO:0000313" key="3">
    <source>
        <dbReference type="EMBL" id="KQL53835.1"/>
    </source>
</evidence>
<dbReference type="PROSITE" id="PS50206">
    <property type="entry name" value="RHODANESE_3"/>
    <property type="match status" value="1"/>
</dbReference>
<dbReference type="EMBL" id="LJJC01000004">
    <property type="protein sequence ID" value="KQL53835.1"/>
    <property type="molecule type" value="Genomic_DNA"/>
</dbReference>